<evidence type="ECO:0000313" key="2">
    <source>
        <dbReference type="Proteomes" id="UP000019140"/>
    </source>
</evidence>
<sequence>MALSMTFWPNPVYRNHTAETRWYFHISVRQEGSKRVHVWRYRGEWYDMDNRLHDTKKDRLDMHLAANQHLSYPDQWVSSGLHPFRYRLILYGREEDGQEVRTEAILVCH</sequence>
<dbReference type="Proteomes" id="UP000019140">
    <property type="component" value="Unassembled WGS sequence"/>
</dbReference>
<accession>W4M9K3</accession>
<proteinExistence type="predicted"/>
<protein>
    <submittedName>
        <fullName evidence="1">Uncharacterized protein</fullName>
    </submittedName>
</protein>
<dbReference type="HOGENOM" id="CLU_2179035_0_0_7"/>
<comment type="caution">
    <text evidence="1">The sequence shown here is derived from an EMBL/GenBank/DDBJ whole genome shotgun (WGS) entry which is preliminary data.</text>
</comment>
<evidence type="ECO:0000313" key="1">
    <source>
        <dbReference type="EMBL" id="ETX06606.1"/>
    </source>
</evidence>
<gene>
    <name evidence="1" type="ORF">ETSY2_16120</name>
</gene>
<reference evidence="1 2" key="1">
    <citation type="journal article" date="2014" name="Nature">
        <title>An environmental bacterial taxon with a large and distinct metabolic repertoire.</title>
        <authorList>
            <person name="Wilson M.C."/>
            <person name="Mori T."/>
            <person name="Ruckert C."/>
            <person name="Uria A.R."/>
            <person name="Helf M.J."/>
            <person name="Takada K."/>
            <person name="Gernert C."/>
            <person name="Steffens U.A."/>
            <person name="Heycke N."/>
            <person name="Schmitt S."/>
            <person name="Rinke C."/>
            <person name="Helfrich E.J."/>
            <person name="Brachmann A.O."/>
            <person name="Gurgui C."/>
            <person name="Wakimoto T."/>
            <person name="Kracht M."/>
            <person name="Crusemann M."/>
            <person name="Hentschel U."/>
            <person name="Abe I."/>
            <person name="Matsunaga S."/>
            <person name="Kalinowski J."/>
            <person name="Takeyama H."/>
            <person name="Piel J."/>
        </authorList>
    </citation>
    <scope>NUCLEOTIDE SEQUENCE [LARGE SCALE GENOMIC DNA]</scope>
    <source>
        <strain evidence="2">TSY2</strain>
    </source>
</reference>
<dbReference type="EMBL" id="AZHX01000653">
    <property type="protein sequence ID" value="ETX06606.1"/>
    <property type="molecule type" value="Genomic_DNA"/>
</dbReference>
<dbReference type="AlphaFoldDB" id="W4M9K3"/>
<organism evidence="1 2">
    <name type="scientific">Candidatus Entotheonella gemina</name>
    <dbReference type="NCBI Taxonomy" id="1429439"/>
    <lineage>
        <taxon>Bacteria</taxon>
        <taxon>Pseudomonadati</taxon>
        <taxon>Nitrospinota/Tectimicrobiota group</taxon>
        <taxon>Candidatus Tectimicrobiota</taxon>
        <taxon>Candidatus Entotheonellia</taxon>
        <taxon>Candidatus Entotheonellales</taxon>
        <taxon>Candidatus Entotheonellaceae</taxon>
        <taxon>Candidatus Entotheonella</taxon>
    </lineage>
</organism>
<keyword evidence="2" id="KW-1185">Reference proteome</keyword>
<name>W4M9K3_9BACT</name>